<name>A0A7G5H3F0_9BACT</name>
<sequence>MKIRFDLHLMGMNYFLTLLVLLTVTGCQSKPESGQVETEINLTPRSMAALKLPPQTQAQDEYSKQEETEPEQPTPSPTIQPELSTSVSRKIIRNAQVRIRVNDFKKSGQVIEKVVQQAGGQIASSNETKTGNEIENALIIRVPAARFDTLLTLLLKESIFTDTKTITSEDVTRRYVDVEARIRSKKAVEETYLKLLKQARNVGDVLKVEEQLGQIREEREVQEAELRQLKDEVALSTINLSYYQQTEAALNPEEPFYTQIWHNFTDGFRLVGDVLVGFFYFLPIGIIATGVIWLFLRWRSQRRSAVK</sequence>
<gene>
    <name evidence="5" type="ORF">H3H32_12490</name>
</gene>
<evidence type="ECO:0000256" key="3">
    <source>
        <dbReference type="SAM" id="Phobius"/>
    </source>
</evidence>
<evidence type="ECO:0000313" key="5">
    <source>
        <dbReference type="EMBL" id="QMW05642.1"/>
    </source>
</evidence>
<reference evidence="5 6" key="1">
    <citation type="submission" date="2020-07" db="EMBL/GenBank/DDBJ databases">
        <title>Spirosoma foliorum sp. nov., isolated from the leaves on the Nejang mountain Korea, Republic of.</title>
        <authorList>
            <person name="Ho H."/>
            <person name="Lee Y.-J."/>
            <person name="Nurcahyanto D.-A."/>
            <person name="Kim S.-G."/>
        </authorList>
    </citation>
    <scope>NUCLEOTIDE SEQUENCE [LARGE SCALE GENOMIC DNA]</scope>
    <source>
        <strain evidence="5 6">PL0136</strain>
    </source>
</reference>
<keyword evidence="6" id="KW-1185">Reference proteome</keyword>
<feature type="coiled-coil region" evidence="1">
    <location>
        <begin position="205"/>
        <end position="239"/>
    </location>
</feature>
<feature type="transmembrane region" description="Helical" evidence="3">
    <location>
        <begin position="274"/>
        <end position="296"/>
    </location>
</feature>
<feature type="compositionally biased region" description="Polar residues" evidence="2">
    <location>
        <begin position="32"/>
        <end position="44"/>
    </location>
</feature>
<dbReference type="EMBL" id="CP059732">
    <property type="protein sequence ID" value="QMW05642.1"/>
    <property type="molecule type" value="Genomic_DNA"/>
</dbReference>
<dbReference type="InterPro" id="IPR025645">
    <property type="entry name" value="DUF4349"/>
</dbReference>
<dbReference type="KEGG" id="sfol:H3H32_12490"/>
<dbReference type="Pfam" id="PF14257">
    <property type="entry name" value="DUF4349"/>
    <property type="match status" value="1"/>
</dbReference>
<keyword evidence="3" id="KW-0812">Transmembrane</keyword>
<evidence type="ECO:0000256" key="2">
    <source>
        <dbReference type="SAM" id="MobiDB-lite"/>
    </source>
</evidence>
<keyword evidence="1" id="KW-0175">Coiled coil</keyword>
<keyword evidence="3" id="KW-1133">Transmembrane helix</keyword>
<evidence type="ECO:0000313" key="6">
    <source>
        <dbReference type="Proteomes" id="UP000515369"/>
    </source>
</evidence>
<feature type="domain" description="DUF4349" evidence="4">
    <location>
        <begin position="89"/>
        <end position="296"/>
    </location>
</feature>
<evidence type="ECO:0000256" key="1">
    <source>
        <dbReference type="SAM" id="Coils"/>
    </source>
</evidence>
<dbReference type="RefSeq" id="WP_182463023.1">
    <property type="nucleotide sequence ID" value="NZ_CP059732.1"/>
</dbReference>
<accession>A0A7G5H3F0</accession>
<feature type="region of interest" description="Disordered" evidence="2">
    <location>
        <begin position="32"/>
        <end position="85"/>
    </location>
</feature>
<dbReference type="PROSITE" id="PS51257">
    <property type="entry name" value="PROKAR_LIPOPROTEIN"/>
    <property type="match status" value="1"/>
</dbReference>
<organism evidence="5 6">
    <name type="scientific">Spirosoma foliorum</name>
    <dbReference type="NCBI Taxonomy" id="2710596"/>
    <lineage>
        <taxon>Bacteria</taxon>
        <taxon>Pseudomonadati</taxon>
        <taxon>Bacteroidota</taxon>
        <taxon>Cytophagia</taxon>
        <taxon>Cytophagales</taxon>
        <taxon>Cytophagaceae</taxon>
        <taxon>Spirosoma</taxon>
    </lineage>
</organism>
<protein>
    <submittedName>
        <fullName evidence="5">DUF4349 domain-containing protein</fullName>
    </submittedName>
</protein>
<dbReference type="AlphaFoldDB" id="A0A7G5H3F0"/>
<keyword evidence="3" id="KW-0472">Membrane</keyword>
<evidence type="ECO:0000259" key="4">
    <source>
        <dbReference type="Pfam" id="PF14257"/>
    </source>
</evidence>
<dbReference type="Proteomes" id="UP000515369">
    <property type="component" value="Chromosome"/>
</dbReference>
<proteinExistence type="predicted"/>